<dbReference type="SUPFAM" id="SSF47413">
    <property type="entry name" value="lambda repressor-like DNA-binding domains"/>
    <property type="match status" value="1"/>
</dbReference>
<dbReference type="Proteomes" id="UP000297948">
    <property type="component" value="Unassembled WGS sequence"/>
</dbReference>
<comment type="caution">
    <text evidence="3">The sequence shown here is derived from an EMBL/GenBank/DDBJ whole genome shotgun (WGS) entry which is preliminary data.</text>
</comment>
<dbReference type="Pfam" id="PF01381">
    <property type="entry name" value="HTH_3"/>
    <property type="match status" value="1"/>
</dbReference>
<feature type="compositionally biased region" description="Basic and acidic residues" evidence="1">
    <location>
        <begin position="1"/>
        <end position="12"/>
    </location>
</feature>
<accession>A0A4Z0HDG8</accession>
<reference evidence="3 4" key="1">
    <citation type="submission" date="2019-03" db="EMBL/GenBank/DDBJ databases">
        <authorList>
            <person name="Gonzalez-Pimentel J.L."/>
        </authorList>
    </citation>
    <scope>NUCLEOTIDE SEQUENCE [LARGE SCALE GENOMIC DNA]</scope>
    <source>
        <strain evidence="3 4">JCM 31289</strain>
    </source>
</reference>
<feature type="region of interest" description="Disordered" evidence="1">
    <location>
        <begin position="200"/>
        <end position="235"/>
    </location>
</feature>
<protein>
    <submittedName>
        <fullName evidence="3">XRE family transcriptional regulator</fullName>
    </submittedName>
</protein>
<feature type="region of interest" description="Disordered" evidence="1">
    <location>
        <begin position="1"/>
        <end position="23"/>
    </location>
</feature>
<dbReference type="Gene3D" id="1.10.260.40">
    <property type="entry name" value="lambda repressor-like DNA-binding domains"/>
    <property type="match status" value="1"/>
</dbReference>
<dbReference type="GO" id="GO:0003677">
    <property type="term" value="F:DNA binding"/>
    <property type="evidence" value="ECO:0007669"/>
    <property type="project" value="InterPro"/>
</dbReference>
<dbReference type="AlphaFoldDB" id="A0A4Z0HDG8"/>
<keyword evidence="4" id="KW-1185">Reference proteome</keyword>
<dbReference type="CDD" id="cd00093">
    <property type="entry name" value="HTH_XRE"/>
    <property type="match status" value="1"/>
</dbReference>
<dbReference type="InterPro" id="IPR010982">
    <property type="entry name" value="Lambda_DNA-bd_dom_sf"/>
</dbReference>
<sequence length="235" mass="26178">MQDQVQRTDRFPRPRSAVLPGGATRSIRGRRRVPGKRSFTTRSRHVNRLVNALPNLAGQRTRNLSSSINYRVFGEIWRLRRAHRLDYLAAMSISRSDDSTPSTVRGDRDAELFGRRFRRLIGVIYPDSLGRPYTDTEIAKHSGLSNQYIGKLRKGGSVPSLANAGRLARLFGVSTDYFLNAPDHPAVRSVERNLQAIENHRAGGVQRAGRRGAARAPEGGAAPREARSRQRGTLS</sequence>
<dbReference type="InterPro" id="IPR001387">
    <property type="entry name" value="Cro/C1-type_HTH"/>
</dbReference>
<dbReference type="EMBL" id="SRID01000034">
    <property type="protein sequence ID" value="TGB15785.1"/>
    <property type="molecule type" value="Genomic_DNA"/>
</dbReference>
<evidence type="ECO:0000313" key="3">
    <source>
        <dbReference type="EMBL" id="TGB15785.1"/>
    </source>
</evidence>
<name>A0A4Z0HDG8_9ACTN</name>
<gene>
    <name evidence="3" type="ORF">E4099_06150</name>
</gene>
<proteinExistence type="predicted"/>
<evidence type="ECO:0000256" key="1">
    <source>
        <dbReference type="SAM" id="MobiDB-lite"/>
    </source>
</evidence>
<dbReference type="PROSITE" id="PS50943">
    <property type="entry name" value="HTH_CROC1"/>
    <property type="match status" value="1"/>
</dbReference>
<organism evidence="3 4">
    <name type="scientific">Streptomyces palmae</name>
    <dbReference type="NCBI Taxonomy" id="1701085"/>
    <lineage>
        <taxon>Bacteria</taxon>
        <taxon>Bacillati</taxon>
        <taxon>Actinomycetota</taxon>
        <taxon>Actinomycetes</taxon>
        <taxon>Kitasatosporales</taxon>
        <taxon>Streptomycetaceae</taxon>
        <taxon>Streptomyces</taxon>
    </lineage>
</organism>
<dbReference type="OrthoDB" id="2679623at2"/>
<feature type="domain" description="HTH cro/C1-type" evidence="2">
    <location>
        <begin position="136"/>
        <end position="178"/>
    </location>
</feature>
<evidence type="ECO:0000259" key="2">
    <source>
        <dbReference type="PROSITE" id="PS50943"/>
    </source>
</evidence>
<evidence type="ECO:0000313" key="4">
    <source>
        <dbReference type="Proteomes" id="UP000297948"/>
    </source>
</evidence>
<feature type="compositionally biased region" description="Low complexity" evidence="1">
    <location>
        <begin position="214"/>
        <end position="223"/>
    </location>
</feature>